<comment type="subcellular location">
    <subcellularLocation>
        <location evidence="1 7">Cell membrane</location>
        <topology evidence="1 7">Multi-pass membrane protein</topology>
    </subcellularLocation>
</comment>
<keyword evidence="10" id="KW-1185">Reference proteome</keyword>
<dbReference type="Proteomes" id="UP000758168">
    <property type="component" value="Unassembled WGS sequence"/>
</dbReference>
<dbReference type="InterPro" id="IPR035906">
    <property type="entry name" value="MetI-like_sf"/>
</dbReference>
<keyword evidence="3" id="KW-1003">Cell membrane</keyword>
<keyword evidence="5 7" id="KW-1133">Transmembrane helix</keyword>
<dbReference type="EMBL" id="JAGIOB010000001">
    <property type="protein sequence ID" value="MBP2417569.1"/>
    <property type="molecule type" value="Genomic_DNA"/>
</dbReference>
<name>A0ABS4Z9C7_9ACTN</name>
<feature type="transmembrane region" description="Helical" evidence="7">
    <location>
        <begin position="176"/>
        <end position="198"/>
    </location>
</feature>
<sequence>MSAVQVDRAVAPGAGRTRTATRSRRNRRREAIWCYVFIAPAVLGLLLFSLGPMVASFLLSFTSYDLLSSPQWTGLENYAALASDGLFRKSLAVSLVYGLVSVPATLVLALVLAIMLNAKIPALGFFRSAYYLPSVISGVAVAMLWKWLFNGEYGLINVALGKIGIAGPAWLTDENWALRALIFMSLWGFGGTMLIYLAGLQGVPKELYEAAQVDGATRWRQHLHVTVPMLSSVTLFNLIMGVINALQVFAEPFVLTPNGGPDNSTLLLSVYLYQNAFQYLKMGYASAIAWVTFAIILALTALVFRSMPLWVHTEGGDER</sequence>
<dbReference type="SUPFAM" id="SSF161098">
    <property type="entry name" value="MetI-like"/>
    <property type="match status" value="1"/>
</dbReference>
<dbReference type="PROSITE" id="PS50928">
    <property type="entry name" value="ABC_TM1"/>
    <property type="match status" value="1"/>
</dbReference>
<dbReference type="InterPro" id="IPR051393">
    <property type="entry name" value="ABC_transporter_permease"/>
</dbReference>
<dbReference type="Gene3D" id="1.10.3720.10">
    <property type="entry name" value="MetI-like"/>
    <property type="match status" value="1"/>
</dbReference>
<dbReference type="PANTHER" id="PTHR30193:SF1">
    <property type="entry name" value="ABC TRANSPORTER PERMEASE PROTEIN YESP-RELATED"/>
    <property type="match status" value="1"/>
</dbReference>
<dbReference type="RefSeq" id="WP_210056247.1">
    <property type="nucleotide sequence ID" value="NZ_BAAAMH010000003.1"/>
</dbReference>
<proteinExistence type="inferred from homology"/>
<keyword evidence="9" id="KW-0762">Sugar transport</keyword>
<keyword evidence="4 7" id="KW-0812">Transmembrane</keyword>
<protein>
    <submittedName>
        <fullName evidence="9">Multiple sugar transport system permease protein</fullName>
    </submittedName>
</protein>
<feature type="transmembrane region" description="Helical" evidence="7">
    <location>
        <begin position="282"/>
        <end position="304"/>
    </location>
</feature>
<keyword evidence="6 7" id="KW-0472">Membrane</keyword>
<feature type="transmembrane region" description="Helical" evidence="7">
    <location>
        <begin position="32"/>
        <end position="59"/>
    </location>
</feature>
<accession>A0ABS4Z9C7</accession>
<reference evidence="9 10" key="1">
    <citation type="submission" date="2021-03" db="EMBL/GenBank/DDBJ databases">
        <title>Sequencing the genomes of 1000 actinobacteria strains.</title>
        <authorList>
            <person name="Klenk H.-P."/>
        </authorList>
    </citation>
    <scope>NUCLEOTIDE SEQUENCE [LARGE SCALE GENOMIC DNA]</scope>
    <source>
        <strain evidence="9 10">DSM 12936</strain>
    </source>
</reference>
<dbReference type="CDD" id="cd06261">
    <property type="entry name" value="TM_PBP2"/>
    <property type="match status" value="1"/>
</dbReference>
<organism evidence="9 10">
    <name type="scientific">Microlunatus capsulatus</name>
    <dbReference type="NCBI Taxonomy" id="99117"/>
    <lineage>
        <taxon>Bacteria</taxon>
        <taxon>Bacillati</taxon>
        <taxon>Actinomycetota</taxon>
        <taxon>Actinomycetes</taxon>
        <taxon>Propionibacteriales</taxon>
        <taxon>Propionibacteriaceae</taxon>
        <taxon>Microlunatus</taxon>
    </lineage>
</organism>
<evidence type="ECO:0000259" key="8">
    <source>
        <dbReference type="PROSITE" id="PS50928"/>
    </source>
</evidence>
<evidence type="ECO:0000313" key="10">
    <source>
        <dbReference type="Proteomes" id="UP000758168"/>
    </source>
</evidence>
<comment type="caution">
    <text evidence="9">The sequence shown here is derived from an EMBL/GenBank/DDBJ whole genome shotgun (WGS) entry which is preliminary data.</text>
</comment>
<comment type="similarity">
    <text evidence="7">Belongs to the binding-protein-dependent transport system permease family.</text>
</comment>
<feature type="transmembrane region" description="Helical" evidence="7">
    <location>
        <begin position="128"/>
        <end position="148"/>
    </location>
</feature>
<dbReference type="Pfam" id="PF00528">
    <property type="entry name" value="BPD_transp_1"/>
    <property type="match status" value="1"/>
</dbReference>
<evidence type="ECO:0000256" key="6">
    <source>
        <dbReference type="ARBA" id="ARBA00023136"/>
    </source>
</evidence>
<evidence type="ECO:0000256" key="3">
    <source>
        <dbReference type="ARBA" id="ARBA00022475"/>
    </source>
</evidence>
<evidence type="ECO:0000313" key="9">
    <source>
        <dbReference type="EMBL" id="MBP2417569.1"/>
    </source>
</evidence>
<keyword evidence="2 7" id="KW-0813">Transport</keyword>
<dbReference type="PANTHER" id="PTHR30193">
    <property type="entry name" value="ABC TRANSPORTER PERMEASE PROTEIN"/>
    <property type="match status" value="1"/>
</dbReference>
<evidence type="ECO:0000256" key="4">
    <source>
        <dbReference type="ARBA" id="ARBA00022692"/>
    </source>
</evidence>
<evidence type="ECO:0000256" key="1">
    <source>
        <dbReference type="ARBA" id="ARBA00004651"/>
    </source>
</evidence>
<evidence type="ECO:0000256" key="2">
    <source>
        <dbReference type="ARBA" id="ARBA00022448"/>
    </source>
</evidence>
<dbReference type="InterPro" id="IPR000515">
    <property type="entry name" value="MetI-like"/>
</dbReference>
<feature type="transmembrane region" description="Helical" evidence="7">
    <location>
        <begin position="95"/>
        <end position="116"/>
    </location>
</feature>
<feature type="transmembrane region" description="Helical" evidence="7">
    <location>
        <begin position="227"/>
        <end position="250"/>
    </location>
</feature>
<gene>
    <name evidence="9" type="ORF">JOF54_002491</name>
</gene>
<dbReference type="SUPFAM" id="SSF160964">
    <property type="entry name" value="MalF N-terminal region-like"/>
    <property type="match status" value="1"/>
</dbReference>
<feature type="domain" description="ABC transmembrane type-1" evidence="8">
    <location>
        <begin position="91"/>
        <end position="303"/>
    </location>
</feature>
<evidence type="ECO:0000256" key="5">
    <source>
        <dbReference type="ARBA" id="ARBA00022989"/>
    </source>
</evidence>
<evidence type="ECO:0000256" key="7">
    <source>
        <dbReference type="RuleBase" id="RU363032"/>
    </source>
</evidence>